<dbReference type="PANTHER" id="PTHR48081:SF8">
    <property type="entry name" value="ALPHA_BETA HYDROLASE FOLD-3 DOMAIN-CONTAINING PROTEIN-RELATED"/>
    <property type="match status" value="1"/>
</dbReference>
<name>A0ABW3ER16_9ACTN</name>
<evidence type="ECO:0000256" key="1">
    <source>
        <dbReference type="ARBA" id="ARBA00022801"/>
    </source>
</evidence>
<dbReference type="Gene3D" id="3.40.50.1820">
    <property type="entry name" value="alpha/beta hydrolase"/>
    <property type="match status" value="1"/>
</dbReference>
<dbReference type="GO" id="GO:0016787">
    <property type="term" value="F:hydrolase activity"/>
    <property type="evidence" value="ECO:0007669"/>
    <property type="project" value="UniProtKB-KW"/>
</dbReference>
<dbReference type="RefSeq" id="WP_378299277.1">
    <property type="nucleotide sequence ID" value="NZ_JBHTJA010000028.1"/>
</dbReference>
<protein>
    <submittedName>
        <fullName evidence="4">Alpha/beta hydrolase fold domain-containing protein</fullName>
    </submittedName>
</protein>
<reference evidence="5" key="1">
    <citation type="journal article" date="2019" name="Int. J. Syst. Evol. Microbiol.">
        <title>The Global Catalogue of Microorganisms (GCM) 10K type strain sequencing project: providing services to taxonomists for standard genome sequencing and annotation.</title>
        <authorList>
            <consortium name="The Broad Institute Genomics Platform"/>
            <consortium name="The Broad Institute Genome Sequencing Center for Infectious Disease"/>
            <person name="Wu L."/>
            <person name="Ma J."/>
        </authorList>
    </citation>
    <scope>NUCLEOTIDE SEQUENCE [LARGE SCALE GENOMIC DNA]</scope>
    <source>
        <strain evidence="5">JCM 31202</strain>
    </source>
</reference>
<dbReference type="Proteomes" id="UP001596972">
    <property type="component" value="Unassembled WGS sequence"/>
</dbReference>
<dbReference type="InterPro" id="IPR050300">
    <property type="entry name" value="GDXG_lipolytic_enzyme"/>
</dbReference>
<dbReference type="SUPFAM" id="SSF53474">
    <property type="entry name" value="alpha/beta-Hydrolases"/>
    <property type="match status" value="1"/>
</dbReference>
<keyword evidence="1 4" id="KW-0378">Hydrolase</keyword>
<accession>A0ABW3ER16</accession>
<dbReference type="EMBL" id="JBHTJA010000028">
    <property type="protein sequence ID" value="MFD0901965.1"/>
    <property type="molecule type" value="Genomic_DNA"/>
</dbReference>
<dbReference type="InterPro" id="IPR029058">
    <property type="entry name" value="AB_hydrolase_fold"/>
</dbReference>
<proteinExistence type="predicted"/>
<feature type="region of interest" description="Disordered" evidence="2">
    <location>
        <begin position="256"/>
        <end position="280"/>
    </location>
</feature>
<dbReference type="PANTHER" id="PTHR48081">
    <property type="entry name" value="AB HYDROLASE SUPERFAMILY PROTEIN C4A8.06C"/>
    <property type="match status" value="1"/>
</dbReference>
<keyword evidence="5" id="KW-1185">Reference proteome</keyword>
<gene>
    <name evidence="4" type="ORF">ACFQ11_16310</name>
</gene>
<evidence type="ECO:0000256" key="2">
    <source>
        <dbReference type="SAM" id="MobiDB-lite"/>
    </source>
</evidence>
<feature type="domain" description="Alpha/beta hydrolase fold-3" evidence="3">
    <location>
        <begin position="71"/>
        <end position="236"/>
    </location>
</feature>
<evidence type="ECO:0000313" key="4">
    <source>
        <dbReference type="EMBL" id="MFD0901965.1"/>
    </source>
</evidence>
<evidence type="ECO:0000259" key="3">
    <source>
        <dbReference type="Pfam" id="PF07859"/>
    </source>
</evidence>
<evidence type="ECO:0000313" key="5">
    <source>
        <dbReference type="Proteomes" id="UP001596972"/>
    </source>
</evidence>
<comment type="caution">
    <text evidence="4">The sequence shown here is derived from an EMBL/GenBank/DDBJ whole genome shotgun (WGS) entry which is preliminary data.</text>
</comment>
<sequence length="280" mass="29382">MASDRLTDGGAPAGGALDGALGEAAGGLRLQESSMGPVLRPPGRADKIVLYLRGDRPHPAAPASVPEPYGRLALRANAVVAFPRHRAEFPAALDDVHDAYERARAEGPVMLAGDRLGGGLAAALLVRLRDTGAPPPACAVLVSALLDLTLEAPSLLLNAAADPSFDLDVLRERVARHAGDTPRTDPLLSPLHANLHGFPPLRLLTAGTDPLLDDSLSFAARAARSGVTVDLRVLQDAVDLRTAFVPAVADFMDVWGPRADPSDPSEDARERGWPTRIRAS</sequence>
<dbReference type="InterPro" id="IPR013094">
    <property type="entry name" value="AB_hydrolase_3"/>
</dbReference>
<organism evidence="4 5">
    <name type="scientific">Actinomadura sediminis</name>
    <dbReference type="NCBI Taxonomy" id="1038904"/>
    <lineage>
        <taxon>Bacteria</taxon>
        <taxon>Bacillati</taxon>
        <taxon>Actinomycetota</taxon>
        <taxon>Actinomycetes</taxon>
        <taxon>Streptosporangiales</taxon>
        <taxon>Thermomonosporaceae</taxon>
        <taxon>Actinomadura</taxon>
    </lineage>
</organism>
<dbReference type="Pfam" id="PF07859">
    <property type="entry name" value="Abhydrolase_3"/>
    <property type="match status" value="1"/>
</dbReference>